<protein>
    <submittedName>
        <fullName evidence="1">CCCH-type zinc finger protein with ARM repeat domain</fullName>
    </submittedName>
</protein>
<dbReference type="Proteomes" id="UP000325081">
    <property type="component" value="Unassembled WGS sequence"/>
</dbReference>
<dbReference type="AlphaFoldDB" id="A0A5A7QTJ6"/>
<name>A0A5A7QTJ6_STRAF</name>
<gene>
    <name evidence="1" type="ORF">STAS_24894</name>
</gene>
<sequence length="123" mass="13753">MIPDIKVKDTSSDGIFLQFNPECLLWPSLWRAGIGVCGEGVIRQICLFSSKVGEKRAVSYFLPMDLLNQHNSWFFTIDILGLSTQGSLPCLLPFLSHRPYQSVLSYLLLSDGVKKGQCNRASE</sequence>
<evidence type="ECO:0000313" key="1">
    <source>
        <dbReference type="EMBL" id="GER47757.1"/>
    </source>
</evidence>
<evidence type="ECO:0000313" key="2">
    <source>
        <dbReference type="Proteomes" id="UP000325081"/>
    </source>
</evidence>
<keyword evidence="2" id="KW-1185">Reference proteome</keyword>
<accession>A0A5A7QTJ6</accession>
<comment type="caution">
    <text evidence="1">The sequence shown here is derived from an EMBL/GenBank/DDBJ whole genome shotgun (WGS) entry which is preliminary data.</text>
</comment>
<proteinExistence type="predicted"/>
<dbReference type="EMBL" id="BKCP01008059">
    <property type="protein sequence ID" value="GER47757.1"/>
    <property type="molecule type" value="Genomic_DNA"/>
</dbReference>
<reference evidence="2" key="1">
    <citation type="journal article" date="2019" name="Curr. Biol.">
        <title>Genome Sequence of Striga asiatica Provides Insight into the Evolution of Plant Parasitism.</title>
        <authorList>
            <person name="Yoshida S."/>
            <person name="Kim S."/>
            <person name="Wafula E.K."/>
            <person name="Tanskanen J."/>
            <person name="Kim Y.M."/>
            <person name="Honaas L."/>
            <person name="Yang Z."/>
            <person name="Spallek T."/>
            <person name="Conn C.E."/>
            <person name="Ichihashi Y."/>
            <person name="Cheong K."/>
            <person name="Cui S."/>
            <person name="Der J.P."/>
            <person name="Gundlach H."/>
            <person name="Jiao Y."/>
            <person name="Hori C."/>
            <person name="Ishida J.K."/>
            <person name="Kasahara H."/>
            <person name="Kiba T."/>
            <person name="Kim M.S."/>
            <person name="Koo N."/>
            <person name="Laohavisit A."/>
            <person name="Lee Y.H."/>
            <person name="Lumba S."/>
            <person name="McCourt P."/>
            <person name="Mortimer J.C."/>
            <person name="Mutuku J.M."/>
            <person name="Nomura T."/>
            <person name="Sasaki-Sekimoto Y."/>
            <person name="Seto Y."/>
            <person name="Wang Y."/>
            <person name="Wakatake T."/>
            <person name="Sakakibara H."/>
            <person name="Demura T."/>
            <person name="Yamaguchi S."/>
            <person name="Yoneyama K."/>
            <person name="Manabe R.I."/>
            <person name="Nelson D.C."/>
            <person name="Schulman A.H."/>
            <person name="Timko M.P."/>
            <person name="dePamphilis C.W."/>
            <person name="Choi D."/>
            <person name="Shirasu K."/>
        </authorList>
    </citation>
    <scope>NUCLEOTIDE SEQUENCE [LARGE SCALE GENOMIC DNA]</scope>
    <source>
        <strain evidence="2">cv. UVA1</strain>
    </source>
</reference>
<organism evidence="1 2">
    <name type="scientific">Striga asiatica</name>
    <name type="common">Asiatic witchweed</name>
    <name type="synonym">Buchnera asiatica</name>
    <dbReference type="NCBI Taxonomy" id="4170"/>
    <lineage>
        <taxon>Eukaryota</taxon>
        <taxon>Viridiplantae</taxon>
        <taxon>Streptophyta</taxon>
        <taxon>Embryophyta</taxon>
        <taxon>Tracheophyta</taxon>
        <taxon>Spermatophyta</taxon>
        <taxon>Magnoliopsida</taxon>
        <taxon>eudicotyledons</taxon>
        <taxon>Gunneridae</taxon>
        <taxon>Pentapetalae</taxon>
        <taxon>asterids</taxon>
        <taxon>lamiids</taxon>
        <taxon>Lamiales</taxon>
        <taxon>Orobanchaceae</taxon>
        <taxon>Buchnereae</taxon>
        <taxon>Striga</taxon>
    </lineage>
</organism>